<evidence type="ECO:0000256" key="1">
    <source>
        <dbReference type="SAM" id="Phobius"/>
    </source>
</evidence>
<keyword evidence="1" id="KW-0472">Membrane</keyword>
<feature type="transmembrane region" description="Helical" evidence="1">
    <location>
        <begin position="128"/>
        <end position="150"/>
    </location>
</feature>
<keyword evidence="1" id="KW-1133">Transmembrane helix</keyword>
<sequence>MPAFVEHKFEKAFLLTEENLRKIHELVRTRLEKLSPPQNPEYRVYRGDSYSYTTENIQDVLNEDNDDWRSITRLEVLCQKIESFELRLEFSKSGVELLISGDDRDSVFLLFSDLREYMQNEVLLKRKAASNGSLIIFMVAILAILSFTIYSSTNASLANNPEEISQALTSSSELDKLDFLINDRASSSPSLKRSGGLIAIIALVIISLSGVTDKIIDLAFPKNLFLFGKRKISFERNSKLLNNILWVVIVGFLVSMIAGLILWKITT</sequence>
<name>A0A1I5W2X2_9GAMM</name>
<dbReference type="Proteomes" id="UP000243084">
    <property type="component" value="Unassembled WGS sequence"/>
</dbReference>
<proteinExistence type="predicted"/>
<dbReference type="OrthoDB" id="7062318at2"/>
<reference evidence="3" key="1">
    <citation type="submission" date="2016-10" db="EMBL/GenBank/DDBJ databases">
        <authorList>
            <person name="Varghese N."/>
            <person name="Submissions S."/>
        </authorList>
    </citation>
    <scope>NUCLEOTIDE SEQUENCE [LARGE SCALE GENOMIC DNA]</scope>
    <source>
        <strain evidence="3">JCM 18195</strain>
    </source>
</reference>
<dbReference type="AlphaFoldDB" id="A0A1I5W2X2"/>
<keyword evidence="1" id="KW-0812">Transmembrane</keyword>
<dbReference type="RefSeq" id="WP_139231068.1">
    <property type="nucleotide sequence ID" value="NZ_FOXM01000012.1"/>
</dbReference>
<dbReference type="EMBL" id="FOXM01000012">
    <property type="protein sequence ID" value="SFQ14060.1"/>
    <property type="molecule type" value="Genomic_DNA"/>
</dbReference>
<keyword evidence="3" id="KW-1185">Reference proteome</keyword>
<evidence type="ECO:0000313" key="3">
    <source>
        <dbReference type="Proteomes" id="UP000243084"/>
    </source>
</evidence>
<feature type="transmembrane region" description="Helical" evidence="1">
    <location>
        <begin position="197"/>
        <end position="220"/>
    </location>
</feature>
<evidence type="ECO:0000313" key="2">
    <source>
        <dbReference type="EMBL" id="SFQ14060.1"/>
    </source>
</evidence>
<protein>
    <submittedName>
        <fullName evidence="2">Uncharacterized protein</fullName>
    </submittedName>
</protein>
<gene>
    <name evidence="2" type="ORF">SAMN05216229_11265</name>
</gene>
<organism evidence="2 3">
    <name type="scientific">Geopseudomonas sagittaria</name>
    <dbReference type="NCBI Taxonomy" id="1135990"/>
    <lineage>
        <taxon>Bacteria</taxon>
        <taxon>Pseudomonadati</taxon>
        <taxon>Pseudomonadota</taxon>
        <taxon>Gammaproteobacteria</taxon>
        <taxon>Pseudomonadales</taxon>
        <taxon>Pseudomonadaceae</taxon>
        <taxon>Geopseudomonas</taxon>
    </lineage>
</organism>
<accession>A0A1I5W2X2</accession>
<feature type="transmembrane region" description="Helical" evidence="1">
    <location>
        <begin position="240"/>
        <end position="263"/>
    </location>
</feature>